<comment type="cofactor">
    <cofactor evidence="1 9">
        <name>pyridoxal 5'-phosphate</name>
        <dbReference type="ChEBI" id="CHEBI:597326"/>
    </cofactor>
</comment>
<dbReference type="KEGG" id="rter:IDM49_10365"/>
<comment type="similarity">
    <text evidence="2 9">Belongs to the trans-sulfuration enzymes family.</text>
</comment>
<dbReference type="EMBL" id="CP061539">
    <property type="protein sequence ID" value="QNV37597.1"/>
    <property type="molecule type" value="Genomic_DNA"/>
</dbReference>
<dbReference type="InterPro" id="IPR054542">
    <property type="entry name" value="Cys_met_metab_PP"/>
</dbReference>
<dbReference type="InterPro" id="IPR015422">
    <property type="entry name" value="PyrdxlP-dep_Trfase_small"/>
</dbReference>
<accession>A0A7H2BD51</accession>
<dbReference type="InterPro" id="IPR015424">
    <property type="entry name" value="PyrdxlP-dep_Trfase"/>
</dbReference>
<dbReference type="PANTHER" id="PTHR11808">
    <property type="entry name" value="TRANS-SULFURATION ENZYME FAMILY MEMBER"/>
    <property type="match status" value="1"/>
</dbReference>
<evidence type="ECO:0000256" key="6">
    <source>
        <dbReference type="ARBA" id="ARBA00048780"/>
    </source>
</evidence>
<evidence type="ECO:0000256" key="8">
    <source>
        <dbReference type="PIRSR" id="PIRSR001434-2"/>
    </source>
</evidence>
<dbReference type="AlphaFoldDB" id="A0A7H2BD51"/>
<keyword evidence="11" id="KW-1185">Reference proteome</keyword>
<keyword evidence="3 8" id="KW-0663">Pyridoxal phosphate</keyword>
<evidence type="ECO:0000256" key="9">
    <source>
        <dbReference type="RuleBase" id="RU362118"/>
    </source>
</evidence>
<dbReference type="PROSITE" id="PS00868">
    <property type="entry name" value="CYS_MET_METAB_PP"/>
    <property type="match status" value="1"/>
</dbReference>
<dbReference type="GO" id="GO:0019346">
    <property type="term" value="P:transsulfuration"/>
    <property type="evidence" value="ECO:0007669"/>
    <property type="project" value="InterPro"/>
</dbReference>
<dbReference type="GO" id="GO:0018826">
    <property type="term" value="F:methionine gamma-lyase activity"/>
    <property type="evidence" value="ECO:0007669"/>
    <property type="project" value="UniProtKB-EC"/>
</dbReference>
<organism evidence="10 11">
    <name type="scientific">Rothia terrae</name>
    <dbReference type="NCBI Taxonomy" id="396015"/>
    <lineage>
        <taxon>Bacteria</taxon>
        <taxon>Bacillati</taxon>
        <taxon>Actinomycetota</taxon>
        <taxon>Actinomycetes</taxon>
        <taxon>Micrococcales</taxon>
        <taxon>Micrococcaceae</taxon>
        <taxon>Rothia</taxon>
    </lineage>
</organism>
<comment type="catalytic activity">
    <reaction evidence="6">
        <text>L-homocysteine + H2O = 2-oxobutanoate + hydrogen sulfide + NH4(+) + H(+)</text>
        <dbReference type="Rhea" id="RHEA:14501"/>
        <dbReference type="ChEBI" id="CHEBI:15377"/>
        <dbReference type="ChEBI" id="CHEBI:15378"/>
        <dbReference type="ChEBI" id="CHEBI:16763"/>
        <dbReference type="ChEBI" id="CHEBI:28938"/>
        <dbReference type="ChEBI" id="CHEBI:29919"/>
        <dbReference type="ChEBI" id="CHEBI:58199"/>
        <dbReference type="EC" id="4.4.1.2"/>
    </reaction>
    <physiologicalReaction direction="left-to-right" evidence="6">
        <dbReference type="Rhea" id="RHEA:14502"/>
    </physiologicalReaction>
</comment>
<dbReference type="GeneID" id="96624642"/>
<dbReference type="InterPro" id="IPR015421">
    <property type="entry name" value="PyrdxlP-dep_Trfase_major"/>
</dbReference>
<dbReference type="PIRSF" id="PIRSF001434">
    <property type="entry name" value="CGS"/>
    <property type="match status" value="1"/>
</dbReference>
<dbReference type="RefSeq" id="WP_190724448.1">
    <property type="nucleotide sequence ID" value="NZ_CP061539.1"/>
</dbReference>
<comment type="catalytic activity">
    <reaction evidence="7">
        <text>L-methionine + H2O = methanethiol + 2-oxobutanoate + NH4(+)</text>
        <dbReference type="Rhea" id="RHEA:23800"/>
        <dbReference type="ChEBI" id="CHEBI:15377"/>
        <dbReference type="ChEBI" id="CHEBI:16007"/>
        <dbReference type="ChEBI" id="CHEBI:16763"/>
        <dbReference type="ChEBI" id="CHEBI:28938"/>
        <dbReference type="ChEBI" id="CHEBI:57844"/>
        <dbReference type="EC" id="4.4.1.11"/>
    </reaction>
    <physiologicalReaction direction="left-to-right" evidence="7">
        <dbReference type="Rhea" id="RHEA:23801"/>
    </physiologicalReaction>
</comment>
<dbReference type="Gene3D" id="3.40.640.10">
    <property type="entry name" value="Type I PLP-dependent aspartate aminotransferase-like (Major domain)"/>
    <property type="match status" value="1"/>
</dbReference>
<sequence>MSGFTTRAIHAIENIENEAIVPPIYLASTFGQPTTFEEGPFEYQRGGNPTRANVETTMAKIEGAKHARVFASGMGATAAVMGMLKTGETMLMGMPVYGGNYRFATIELPKRGVESRFIHDFATLSDDDFDETVKMVFLETPTNPTLRVADIARIAEIAHRNGAIVVVDNTFMTPYLQLPLELGADVVVQSATKYLAGHGDLLGGVVTTNDAEIDEQVFKAQLISGGILPPMDSYRLMQNVKTLAIRMERQQENALKIIEMMREHPAVDEIFYAGSANENEAEIQSRQAKGIGALFSFTLTEGKDVKAFLDTLQIFEFAVSLGGIESLICLPATMTQGAYAPEHLKDSHVAPNLLRVAVGIEDIDDLLGDLRTALDAA</sequence>
<dbReference type="SUPFAM" id="SSF53383">
    <property type="entry name" value="PLP-dependent transferases"/>
    <property type="match status" value="1"/>
</dbReference>
<evidence type="ECO:0000256" key="1">
    <source>
        <dbReference type="ARBA" id="ARBA00001933"/>
    </source>
</evidence>
<dbReference type="InterPro" id="IPR000277">
    <property type="entry name" value="Cys/Met-Metab_PyrdxlP-dep_enz"/>
</dbReference>
<evidence type="ECO:0000256" key="3">
    <source>
        <dbReference type="ARBA" id="ARBA00022898"/>
    </source>
</evidence>
<evidence type="ECO:0000313" key="10">
    <source>
        <dbReference type="EMBL" id="QNV37597.1"/>
    </source>
</evidence>
<gene>
    <name evidence="10" type="ORF">IDM49_10365</name>
</gene>
<evidence type="ECO:0000256" key="7">
    <source>
        <dbReference type="ARBA" id="ARBA00052699"/>
    </source>
</evidence>
<proteinExistence type="inferred from homology"/>
<evidence type="ECO:0000256" key="5">
    <source>
        <dbReference type="ARBA" id="ARBA00047199"/>
    </source>
</evidence>
<dbReference type="GO" id="GO:0016740">
    <property type="term" value="F:transferase activity"/>
    <property type="evidence" value="ECO:0007669"/>
    <property type="project" value="UniProtKB-KW"/>
</dbReference>
<dbReference type="FunFam" id="3.40.640.10:FF:000046">
    <property type="entry name" value="Cystathionine gamma-lyase"/>
    <property type="match status" value="1"/>
</dbReference>
<feature type="modified residue" description="N6-(pyridoxal phosphate)lysine" evidence="8">
    <location>
        <position position="193"/>
    </location>
</feature>
<name>A0A7H2BD51_9MICC</name>
<evidence type="ECO:0000256" key="4">
    <source>
        <dbReference type="ARBA" id="ARBA00047175"/>
    </source>
</evidence>
<dbReference type="Proteomes" id="UP000516404">
    <property type="component" value="Chromosome"/>
</dbReference>
<evidence type="ECO:0000256" key="2">
    <source>
        <dbReference type="ARBA" id="ARBA00009077"/>
    </source>
</evidence>
<dbReference type="Gene3D" id="3.90.1150.10">
    <property type="entry name" value="Aspartate Aminotransferase, domain 1"/>
    <property type="match status" value="1"/>
</dbReference>
<evidence type="ECO:0000313" key="11">
    <source>
        <dbReference type="Proteomes" id="UP000516404"/>
    </source>
</evidence>
<dbReference type="CDD" id="cd00614">
    <property type="entry name" value="CGS_like"/>
    <property type="match status" value="1"/>
</dbReference>
<dbReference type="Pfam" id="PF01053">
    <property type="entry name" value="Cys_Met_Meta_PP"/>
    <property type="match status" value="1"/>
</dbReference>
<dbReference type="GO" id="GO:0005737">
    <property type="term" value="C:cytoplasm"/>
    <property type="evidence" value="ECO:0007669"/>
    <property type="project" value="TreeGrafter"/>
</dbReference>
<dbReference type="EC" id="4.4.1.2" evidence="4"/>
<keyword evidence="10" id="KW-0808">Transferase</keyword>
<reference evidence="10 11" key="1">
    <citation type="submission" date="2020-09" db="EMBL/GenBank/DDBJ databases">
        <title>Investigation of environmental microbes.</title>
        <authorList>
            <person name="Ou Y."/>
            <person name="Kang Q."/>
        </authorList>
    </citation>
    <scope>NUCLEOTIDE SEQUENCE [LARGE SCALE GENOMIC DNA]</scope>
    <source>
        <strain evidence="10 11">KJZ-14</strain>
    </source>
</reference>
<protein>
    <recommendedName>
        <fullName evidence="4">homocysteine desulfhydrase</fullName>
        <ecNumber evidence="4">4.4.1.2</ecNumber>
    </recommendedName>
    <alternativeName>
        <fullName evidence="5">Homocysteine desulfhydrase</fullName>
    </alternativeName>
</protein>
<dbReference type="GO" id="GO:0030170">
    <property type="term" value="F:pyridoxal phosphate binding"/>
    <property type="evidence" value="ECO:0007669"/>
    <property type="project" value="InterPro"/>
</dbReference>
<dbReference type="GO" id="GO:0047982">
    <property type="term" value="F:homocysteine desulfhydrase activity"/>
    <property type="evidence" value="ECO:0007669"/>
    <property type="project" value="UniProtKB-EC"/>
</dbReference>